<feature type="transmembrane region" description="Helical" evidence="4">
    <location>
        <begin position="619"/>
        <end position="639"/>
    </location>
</feature>
<feature type="compositionally biased region" description="Basic and acidic residues" evidence="3">
    <location>
        <begin position="134"/>
        <end position="147"/>
    </location>
</feature>
<feature type="transmembrane region" description="Helical" evidence="4">
    <location>
        <begin position="555"/>
        <end position="577"/>
    </location>
</feature>
<dbReference type="Pfam" id="PF03323">
    <property type="entry name" value="GerA"/>
    <property type="match status" value="1"/>
</dbReference>
<organism evidence="5 6">
    <name type="scientific">Desulfotomaculum copahuensis</name>
    <dbReference type="NCBI Taxonomy" id="1838280"/>
    <lineage>
        <taxon>Bacteria</taxon>
        <taxon>Bacillati</taxon>
        <taxon>Bacillota</taxon>
        <taxon>Clostridia</taxon>
        <taxon>Eubacteriales</taxon>
        <taxon>Desulfotomaculaceae</taxon>
        <taxon>Desulfotomaculum</taxon>
    </lineage>
</organism>
<evidence type="ECO:0000256" key="4">
    <source>
        <dbReference type="SAM" id="Phobius"/>
    </source>
</evidence>
<sequence>MAMLERIWKIISFTPPEGQPFELLAGHTPAGGGAGAEKNGGITVREEQGQTSGTKTAISGKDASPGKGQTDQIDSPEERGLSGERQGQTDTPAPAGGRPAGKRKSRPVRQKPLQKRVLGRREEQAGPPPGDRSGTGREKGAEQEQAARGRSKQPVPAVQHACAGVDGAKAGERAKVTASLKQNITCLKKLFHVPPNKDVIFREFALGTAPPVAAAAVYIDGMTDRQVQDASLLKPLMLIQPGEPAGGVSVLDMVVRHLLPGNQVDTSEEMRDVVDAVLSGSTVLLVDYCPKAIVVETKGWEHRQVERPFTEQVVRGPQEAFTETLRTNTALVRKSLHSPDLVTEFFKVGRIARTDVAMLYIEGLTNARLVNEVRRRLKRIKADFAGYSGLLEQFIEDNTYGLAPQTLATERPDRVVAGLVEGHVALITDNSPFALVVPVTFFSIFHSAEDAYVRWPYGSMLRAVRLTGLFLATFLPGFYIAVVAFHHEMIPTDLLMAISASREMVPFPSVVEVFLMEGSFELIREAGIRVPGIIGPTLGIVGALILGQAAVAAHIVSPILIIVVAVTAIGSFTIPNYSLSLSVRLIRFVYIFLGSILGIWGLVLGFFVHLHLLAGTKSFGVPFLAPLAPITGAAADVLFRGPVWAQEKRPAFLYTQIKGRQPRISRHWIDRSGSGKGGGKGAQ</sequence>
<keyword evidence="6" id="KW-1185">Reference proteome</keyword>
<comment type="caution">
    <text evidence="5">The sequence shown here is derived from an EMBL/GenBank/DDBJ whole genome shotgun (WGS) entry which is preliminary data.</text>
</comment>
<keyword evidence="4" id="KW-0812">Transmembrane</keyword>
<feature type="transmembrane region" description="Helical" evidence="4">
    <location>
        <begin position="589"/>
        <end position="613"/>
    </location>
</feature>
<keyword evidence="2 4" id="KW-0472">Membrane</keyword>
<dbReference type="GO" id="GO:0009847">
    <property type="term" value="P:spore germination"/>
    <property type="evidence" value="ECO:0007669"/>
    <property type="project" value="InterPro"/>
</dbReference>
<feature type="transmembrane region" description="Helical" evidence="4">
    <location>
        <begin position="530"/>
        <end position="549"/>
    </location>
</feature>
<evidence type="ECO:0000313" key="6">
    <source>
        <dbReference type="Proteomes" id="UP000078532"/>
    </source>
</evidence>
<dbReference type="Proteomes" id="UP000078532">
    <property type="component" value="Unassembled WGS sequence"/>
</dbReference>
<evidence type="ECO:0000256" key="2">
    <source>
        <dbReference type="ARBA" id="ARBA00023136"/>
    </source>
</evidence>
<protein>
    <submittedName>
        <fullName evidence="5">Uncharacterized protein</fullName>
    </submittedName>
</protein>
<comment type="similarity">
    <text evidence="1">Belongs to the GerABKA family.</text>
</comment>
<gene>
    <name evidence="5" type="ORF">A6M21_16520</name>
</gene>
<dbReference type="PANTHER" id="PTHR22550:SF5">
    <property type="entry name" value="LEUCINE ZIPPER PROTEIN 4"/>
    <property type="match status" value="1"/>
</dbReference>
<feature type="transmembrane region" description="Helical" evidence="4">
    <location>
        <begin position="463"/>
        <end position="485"/>
    </location>
</feature>
<dbReference type="InterPro" id="IPR004995">
    <property type="entry name" value="Spore_Ger"/>
</dbReference>
<name>A0A1B7LJE3_9FIRM</name>
<dbReference type="GO" id="GO:0016020">
    <property type="term" value="C:membrane"/>
    <property type="evidence" value="ECO:0007669"/>
    <property type="project" value="InterPro"/>
</dbReference>
<dbReference type="PANTHER" id="PTHR22550">
    <property type="entry name" value="SPORE GERMINATION PROTEIN"/>
    <property type="match status" value="1"/>
</dbReference>
<feature type="region of interest" description="Disordered" evidence="3">
    <location>
        <begin position="19"/>
        <end position="160"/>
    </location>
</feature>
<dbReference type="STRING" id="1838280.A6M21_16520"/>
<evidence type="ECO:0000256" key="1">
    <source>
        <dbReference type="ARBA" id="ARBA00005278"/>
    </source>
</evidence>
<feature type="compositionally biased region" description="Basic residues" evidence="3">
    <location>
        <begin position="100"/>
        <end position="118"/>
    </location>
</feature>
<accession>A0A1B7LJE3</accession>
<dbReference type="RefSeq" id="WP_066666099.1">
    <property type="nucleotide sequence ID" value="NZ_LYVF01000010.1"/>
</dbReference>
<evidence type="ECO:0000313" key="5">
    <source>
        <dbReference type="EMBL" id="OAT86663.1"/>
    </source>
</evidence>
<reference evidence="5 6" key="1">
    <citation type="submission" date="2016-04" db="EMBL/GenBank/DDBJ databases">
        <authorList>
            <person name="Evans L.H."/>
            <person name="Alamgir A."/>
            <person name="Owens N."/>
            <person name="Weber N.D."/>
            <person name="Virtaneva K."/>
            <person name="Barbian K."/>
            <person name="Babar A."/>
            <person name="Rosenke K."/>
        </authorList>
    </citation>
    <scope>NUCLEOTIDE SEQUENCE [LARGE SCALE GENOMIC DNA]</scope>
    <source>
        <strain evidence="5 6">LMa1</strain>
    </source>
</reference>
<evidence type="ECO:0000256" key="3">
    <source>
        <dbReference type="SAM" id="MobiDB-lite"/>
    </source>
</evidence>
<dbReference type="InterPro" id="IPR050768">
    <property type="entry name" value="UPF0353/GerABKA_families"/>
</dbReference>
<dbReference type="OrthoDB" id="1726708at2"/>
<keyword evidence="4" id="KW-1133">Transmembrane helix</keyword>
<proteinExistence type="inferred from homology"/>
<dbReference type="EMBL" id="LYVF01000010">
    <property type="protein sequence ID" value="OAT86663.1"/>
    <property type="molecule type" value="Genomic_DNA"/>
</dbReference>
<dbReference type="AlphaFoldDB" id="A0A1B7LJE3"/>